<evidence type="ECO:0000256" key="10">
    <source>
        <dbReference type="ARBA" id="ARBA00082896"/>
    </source>
</evidence>
<keyword evidence="17" id="KW-1185">Reference proteome</keyword>
<organism evidence="16 17">
    <name type="scientific">Aspergillus leporis</name>
    <dbReference type="NCBI Taxonomy" id="41062"/>
    <lineage>
        <taxon>Eukaryota</taxon>
        <taxon>Fungi</taxon>
        <taxon>Dikarya</taxon>
        <taxon>Ascomycota</taxon>
        <taxon>Pezizomycotina</taxon>
        <taxon>Eurotiomycetes</taxon>
        <taxon>Eurotiomycetidae</taxon>
        <taxon>Eurotiales</taxon>
        <taxon>Aspergillaceae</taxon>
        <taxon>Aspergillus</taxon>
        <taxon>Aspergillus subgen. Circumdati</taxon>
    </lineage>
</organism>
<evidence type="ECO:0000256" key="11">
    <source>
        <dbReference type="ARBA" id="ARBA00083299"/>
    </source>
</evidence>
<feature type="domain" description="Mitochondrial adapter protein MCP1 transmembrane" evidence="15">
    <location>
        <begin position="193"/>
        <end position="319"/>
    </location>
</feature>
<keyword evidence="4 12" id="KW-0949">S-adenosyl-L-methionine</keyword>
<dbReference type="AlphaFoldDB" id="A0A5N5WT18"/>
<accession>A0A5N5WT18</accession>
<evidence type="ECO:0000256" key="13">
    <source>
        <dbReference type="SAM" id="MobiDB-lite"/>
    </source>
</evidence>
<dbReference type="EC" id="2.1.1.216" evidence="7"/>
<evidence type="ECO:0000256" key="12">
    <source>
        <dbReference type="PROSITE-ProRule" id="PRU00958"/>
    </source>
</evidence>
<feature type="compositionally biased region" description="Basic and acidic residues" evidence="13">
    <location>
        <begin position="1045"/>
        <end position="1054"/>
    </location>
</feature>
<feature type="transmembrane region" description="Helical" evidence="14">
    <location>
        <begin position="292"/>
        <end position="315"/>
    </location>
</feature>
<dbReference type="Pfam" id="PF02005">
    <property type="entry name" value="TRM"/>
    <property type="match status" value="2"/>
</dbReference>
<keyword evidence="14" id="KW-1133">Transmembrane helix</keyword>
<protein>
    <recommendedName>
        <fullName evidence="7">tRNA (guanine(26)-N(2))-dimethyltransferase</fullName>
        <ecNumber evidence="7">2.1.1.216</ecNumber>
    </recommendedName>
    <alternativeName>
        <fullName evidence="10">tRNA 2,2-dimethylguanosine-26 methyltransferase</fullName>
    </alternativeName>
    <alternativeName>
        <fullName evidence="9">tRNA(guanine-26,N(2)-N(2)) methyltransferase</fullName>
    </alternativeName>
    <alternativeName>
        <fullName evidence="11">tRNA(m(2,2)G26)dimethyltransferase</fullName>
    </alternativeName>
</protein>
<reference evidence="16 17" key="1">
    <citation type="submission" date="2019-04" db="EMBL/GenBank/DDBJ databases">
        <title>Friends and foes A comparative genomics study of 23 Aspergillus species from section Flavi.</title>
        <authorList>
            <consortium name="DOE Joint Genome Institute"/>
            <person name="Kjaerbolling I."/>
            <person name="Vesth T."/>
            <person name="Frisvad J.C."/>
            <person name="Nybo J.L."/>
            <person name="Theobald S."/>
            <person name="Kildgaard S."/>
            <person name="Isbrandt T."/>
            <person name="Kuo A."/>
            <person name="Sato A."/>
            <person name="Lyhne E.K."/>
            <person name="Kogle M.E."/>
            <person name="Wiebenga A."/>
            <person name="Kun R.S."/>
            <person name="Lubbers R.J."/>
            <person name="Makela M.R."/>
            <person name="Barry K."/>
            <person name="Chovatia M."/>
            <person name="Clum A."/>
            <person name="Daum C."/>
            <person name="Haridas S."/>
            <person name="He G."/>
            <person name="LaButti K."/>
            <person name="Lipzen A."/>
            <person name="Mondo S."/>
            <person name="Riley R."/>
            <person name="Salamov A."/>
            <person name="Simmons B.A."/>
            <person name="Magnuson J.K."/>
            <person name="Henrissat B."/>
            <person name="Mortensen U.H."/>
            <person name="Larsen T.O."/>
            <person name="Devries R.P."/>
            <person name="Grigoriev I.V."/>
            <person name="Machida M."/>
            <person name="Baker S.E."/>
            <person name="Andersen M.R."/>
        </authorList>
    </citation>
    <scope>NUCLEOTIDE SEQUENCE [LARGE SCALE GENOMIC DNA]</scope>
    <source>
        <strain evidence="16 17">CBS 151.66</strain>
    </source>
</reference>
<keyword evidence="2 12" id="KW-0489">Methyltransferase</keyword>
<keyword evidence="6 12" id="KW-0694">RNA-binding</keyword>
<evidence type="ECO:0000256" key="8">
    <source>
        <dbReference type="ARBA" id="ARBA00051897"/>
    </source>
</evidence>
<comment type="catalytic activity">
    <reaction evidence="8">
        <text>guanosine(26) in tRNA + 2 S-adenosyl-L-methionine = N(2)-dimethylguanosine(26) in tRNA + 2 S-adenosyl-L-homocysteine + 2 H(+)</text>
        <dbReference type="Rhea" id="RHEA:43140"/>
        <dbReference type="Rhea" id="RHEA-COMP:10359"/>
        <dbReference type="Rhea" id="RHEA-COMP:10360"/>
        <dbReference type="ChEBI" id="CHEBI:15378"/>
        <dbReference type="ChEBI" id="CHEBI:57856"/>
        <dbReference type="ChEBI" id="CHEBI:59789"/>
        <dbReference type="ChEBI" id="CHEBI:74269"/>
        <dbReference type="ChEBI" id="CHEBI:74513"/>
        <dbReference type="EC" id="2.1.1.216"/>
    </reaction>
</comment>
<feature type="region of interest" description="Disordered" evidence="13">
    <location>
        <begin position="1043"/>
        <end position="1069"/>
    </location>
</feature>
<dbReference type="InterPro" id="IPR029063">
    <property type="entry name" value="SAM-dependent_MTases_sf"/>
</dbReference>
<dbReference type="InterPro" id="IPR034804">
    <property type="entry name" value="SQR/QFR_C/D"/>
</dbReference>
<keyword evidence="14" id="KW-0472">Membrane</keyword>
<evidence type="ECO:0000256" key="7">
    <source>
        <dbReference type="ARBA" id="ARBA00039099"/>
    </source>
</evidence>
<evidence type="ECO:0000256" key="1">
    <source>
        <dbReference type="ARBA" id="ARBA00022555"/>
    </source>
</evidence>
<dbReference type="PROSITE" id="PS51626">
    <property type="entry name" value="SAM_MT_TRM1"/>
    <property type="match status" value="1"/>
</dbReference>
<dbReference type="PANTHER" id="PTHR10631">
    <property type="entry name" value="N 2 ,N 2 -DIMETHYLGUANOSINE TRNA METHYLTRANSFERASE"/>
    <property type="match status" value="1"/>
</dbReference>
<dbReference type="GO" id="GO:0000049">
    <property type="term" value="F:tRNA binding"/>
    <property type="evidence" value="ECO:0007669"/>
    <property type="project" value="UniProtKB-UniRule"/>
</dbReference>
<dbReference type="InterPro" id="IPR002905">
    <property type="entry name" value="Trm1"/>
</dbReference>
<dbReference type="Gene3D" id="3.40.50.150">
    <property type="entry name" value="Vaccinia Virus protein VP39"/>
    <property type="match status" value="1"/>
</dbReference>
<dbReference type="SUPFAM" id="SSF53335">
    <property type="entry name" value="S-adenosyl-L-methionine-dependent methyltransferases"/>
    <property type="match status" value="1"/>
</dbReference>
<comment type="similarity">
    <text evidence="12">Belongs to the class I-like SAM-binding methyltransferase superfamily. Trm1 family.</text>
</comment>
<feature type="transmembrane region" description="Helical" evidence="14">
    <location>
        <begin position="187"/>
        <end position="209"/>
    </location>
</feature>
<evidence type="ECO:0000256" key="5">
    <source>
        <dbReference type="ARBA" id="ARBA00022694"/>
    </source>
</evidence>
<dbReference type="SUPFAM" id="SSF81343">
    <property type="entry name" value="Fumarate reductase respiratory complex transmembrane subunits"/>
    <property type="match status" value="1"/>
</dbReference>
<evidence type="ECO:0000256" key="9">
    <source>
        <dbReference type="ARBA" id="ARBA00077143"/>
    </source>
</evidence>
<dbReference type="Proteomes" id="UP000326565">
    <property type="component" value="Unassembled WGS sequence"/>
</dbReference>
<keyword evidence="14" id="KW-0812">Transmembrane</keyword>
<dbReference type="Gene3D" id="3.30.56.70">
    <property type="entry name" value="N2,N2-dimethylguanosine tRNA methyltransferase, C-terminal domain"/>
    <property type="match status" value="1"/>
</dbReference>
<gene>
    <name evidence="16" type="ORF">BDV29DRAFT_193703</name>
</gene>
<dbReference type="GO" id="GO:0016020">
    <property type="term" value="C:membrane"/>
    <property type="evidence" value="ECO:0007669"/>
    <property type="project" value="InterPro"/>
</dbReference>
<feature type="transmembrane region" description="Helical" evidence="14">
    <location>
        <begin position="135"/>
        <end position="152"/>
    </location>
</feature>
<sequence>MASIDGIPQKPNAVERHSMSSMQELDPSPVQDELHDLESGEYVFKAQAPKHGSKSQGGLSTPKLGLSGYKWASWSDSRVPLVSTLQKYSTYPPTLFFALHFANTSLFPLTTRSVLDSETYLLLTRPIYQSPGLEHVILTVPILVHVASGIVLRNIRSSRRARLYGAETRSQRYLLNFWPRMSLQARLGYFLVPLLGTHVLVNRVTPLIVDGGSSGVGLGYVAHGISRSPLFWSIYYVAFVAAGVWHIIGGWAAWMGCRVTTARDERGNKKASLDGYLEHVESQRRVKRQRKMWWTVNGVAAVGTAVWLAGALGIIGRGGQGSGWEANGWTRIYKQVPILGPWFDNILFEYTQAKIYDFSQTAKSYTSIALLRVGPPIFEPMRLSLLSPFRIATLRFTTNISIFSRCLSSVQYCSSRSSTMETEPAPGVSDQLIQYGGKEYHAVKEGKAFILNPPSQAAASKGTRRDRKAEDEAQSVFYNPIQQFNRDLSVLAIKTYGEHVLALKKQGAERRKRRGMADGKAKGKKRKREDGDEEEKKIGKGVLVDSQAQNGDQPCAGSLPEHNITPSFSILDALSATGLRALRYASEIPSTTCVVANDLSPSAIQSMKLIKPNTGDARIYMYSTLEKSSTQSNGQYAGKFDVIDLDPYGTAAPFLDSAVQAVKDGGLLCVTCTDAGVWASNGYPEKSFALYGGIPTKGTHSHEGGLRLILHGLATAAAKYGLAIEPLLSLSIDFYARVFVRVHRSPAEVKFASGNAMVVYNCDSGCGAWSTQPLTQTKPRLDKKGNLFYHHGFAQGPVANMICEHCGMKTHIGGPMWAGPLHNPHFIKRILDTLPEVDRGVYQTVDRIEGMLTTALEEDLGTNISSGSVSPELINTESKIIASSEDPAIIPRMDPALREPYPFYFSLSALSKVLHTSTISADAFRGAVRHLGYRCTRSHTKPNTIRTDAPWDVVWEIMREWVRQKSPIKENALKHGTAGAVIMAKSRENFKALKEGEQQLDLLKKEIVTAAENGNNISDVVTRVEAALYRSCSRQALGQCAADSRPADLRKDSQTTDQARTTSMAKPHPRTLDVVFDESLGREVTRKRLVRYQLNPRANWGPLNRASGRG</sequence>
<keyword evidence="5 12" id="KW-0819">tRNA processing</keyword>
<evidence type="ECO:0000313" key="17">
    <source>
        <dbReference type="Proteomes" id="UP000326565"/>
    </source>
</evidence>
<proteinExistence type="inferred from homology"/>
<feature type="region of interest" description="Disordered" evidence="13">
    <location>
        <begin position="504"/>
        <end position="559"/>
    </location>
</feature>
<dbReference type="GO" id="GO:0002940">
    <property type="term" value="P:tRNA N2-guanine methylation"/>
    <property type="evidence" value="ECO:0007669"/>
    <property type="project" value="TreeGrafter"/>
</dbReference>
<feature type="compositionally biased region" description="Basic and acidic residues" evidence="13">
    <location>
        <begin position="528"/>
        <end position="538"/>
    </location>
</feature>
<dbReference type="InterPro" id="IPR012472">
    <property type="entry name" value="MCP1_TM"/>
</dbReference>
<dbReference type="InterPro" id="IPR042296">
    <property type="entry name" value="tRNA_met_Trm1_C"/>
</dbReference>
<evidence type="ECO:0000256" key="14">
    <source>
        <dbReference type="SAM" id="Phobius"/>
    </source>
</evidence>
<dbReference type="GO" id="GO:0005634">
    <property type="term" value="C:nucleus"/>
    <property type="evidence" value="ECO:0007669"/>
    <property type="project" value="TreeGrafter"/>
</dbReference>
<evidence type="ECO:0000313" key="16">
    <source>
        <dbReference type="EMBL" id="KAB8070905.1"/>
    </source>
</evidence>
<feature type="region of interest" description="Disordered" evidence="13">
    <location>
        <begin position="1"/>
        <end position="32"/>
    </location>
</feature>
<evidence type="ECO:0000259" key="15">
    <source>
        <dbReference type="Pfam" id="PF07950"/>
    </source>
</evidence>
<evidence type="ECO:0000256" key="6">
    <source>
        <dbReference type="ARBA" id="ARBA00022884"/>
    </source>
</evidence>
<evidence type="ECO:0000256" key="3">
    <source>
        <dbReference type="ARBA" id="ARBA00022679"/>
    </source>
</evidence>
<name>A0A5N5WT18_9EURO</name>
<feature type="compositionally biased region" description="Polar residues" evidence="13">
    <location>
        <begin position="1055"/>
        <end position="1064"/>
    </location>
</feature>
<keyword evidence="1 12" id="KW-0820">tRNA-binding</keyword>
<dbReference type="FunFam" id="3.30.56.70:FF:000001">
    <property type="entry name" value="tRNA (guanine(26)-N(2))-dimethyltransferase"/>
    <property type="match status" value="1"/>
</dbReference>
<feature type="transmembrane region" description="Helical" evidence="14">
    <location>
        <begin position="229"/>
        <end position="254"/>
    </location>
</feature>
<dbReference type="CDD" id="cd02440">
    <property type="entry name" value="AdoMet_MTases"/>
    <property type="match status" value="1"/>
</dbReference>
<evidence type="ECO:0000256" key="4">
    <source>
        <dbReference type="ARBA" id="ARBA00022691"/>
    </source>
</evidence>
<evidence type="ECO:0000256" key="2">
    <source>
        <dbReference type="ARBA" id="ARBA00022603"/>
    </source>
</evidence>
<dbReference type="Pfam" id="PF07950">
    <property type="entry name" value="MCP1_TM"/>
    <property type="match status" value="1"/>
</dbReference>
<dbReference type="PANTHER" id="PTHR10631:SF3">
    <property type="entry name" value="TRNA (GUANINE(26)-N(2))-DIMETHYLTRANSFERASE"/>
    <property type="match status" value="1"/>
</dbReference>
<dbReference type="OrthoDB" id="6349953at2759"/>
<dbReference type="GO" id="GO:0160104">
    <property type="term" value="F:tRNA (guanine(26)-N2)-dimethyltransferase activity"/>
    <property type="evidence" value="ECO:0007669"/>
    <property type="project" value="UniProtKB-EC"/>
</dbReference>
<dbReference type="EMBL" id="ML732288">
    <property type="protein sequence ID" value="KAB8070905.1"/>
    <property type="molecule type" value="Genomic_DNA"/>
</dbReference>
<keyword evidence="3 12" id="KW-0808">Transferase</keyword>